<reference evidence="1" key="1">
    <citation type="submission" date="2018-02" db="EMBL/GenBank/DDBJ databases">
        <title>Rhizophora mucronata_Transcriptome.</title>
        <authorList>
            <person name="Meera S.P."/>
            <person name="Sreeshan A."/>
            <person name="Augustine A."/>
        </authorList>
    </citation>
    <scope>NUCLEOTIDE SEQUENCE</scope>
    <source>
        <tissue evidence="1">Leaf</tissue>
    </source>
</reference>
<dbReference type="EMBL" id="GGEC01085891">
    <property type="protein sequence ID" value="MBX66375.1"/>
    <property type="molecule type" value="Transcribed_RNA"/>
</dbReference>
<accession>A0A2P2QHK8</accession>
<name>A0A2P2QHK8_RHIMU</name>
<proteinExistence type="predicted"/>
<sequence length="18" mass="2271">MRKNRQGRKNIQHLYCPK</sequence>
<dbReference type="AlphaFoldDB" id="A0A2P2QHK8"/>
<evidence type="ECO:0000313" key="1">
    <source>
        <dbReference type="EMBL" id="MBX66375.1"/>
    </source>
</evidence>
<protein>
    <submittedName>
        <fullName evidence="1">Uncharacterized protein</fullName>
    </submittedName>
</protein>
<organism evidence="1">
    <name type="scientific">Rhizophora mucronata</name>
    <name type="common">Asiatic mangrove</name>
    <dbReference type="NCBI Taxonomy" id="61149"/>
    <lineage>
        <taxon>Eukaryota</taxon>
        <taxon>Viridiplantae</taxon>
        <taxon>Streptophyta</taxon>
        <taxon>Embryophyta</taxon>
        <taxon>Tracheophyta</taxon>
        <taxon>Spermatophyta</taxon>
        <taxon>Magnoliopsida</taxon>
        <taxon>eudicotyledons</taxon>
        <taxon>Gunneridae</taxon>
        <taxon>Pentapetalae</taxon>
        <taxon>rosids</taxon>
        <taxon>fabids</taxon>
        <taxon>Malpighiales</taxon>
        <taxon>Rhizophoraceae</taxon>
        <taxon>Rhizophora</taxon>
    </lineage>
</organism>